<sequence length="55" mass="6385">MLKLPKQLKDMMTKMVKARLDLIISLKTVGFIIIGKLFKSKKVYVGIVSKHCFFR</sequence>
<evidence type="ECO:0000313" key="2">
    <source>
        <dbReference type="EMBL" id="ORE20058.1"/>
    </source>
</evidence>
<gene>
    <name evidence="2" type="ORF">BCV71DRAFT_92784</name>
</gene>
<organism evidence="2 3">
    <name type="scientific">Rhizopus microsporus</name>
    <dbReference type="NCBI Taxonomy" id="58291"/>
    <lineage>
        <taxon>Eukaryota</taxon>
        <taxon>Fungi</taxon>
        <taxon>Fungi incertae sedis</taxon>
        <taxon>Mucoromycota</taxon>
        <taxon>Mucoromycotina</taxon>
        <taxon>Mucoromycetes</taxon>
        <taxon>Mucorales</taxon>
        <taxon>Mucorineae</taxon>
        <taxon>Rhizopodaceae</taxon>
        <taxon>Rhizopus</taxon>
    </lineage>
</organism>
<name>A0A1X0S7D5_RHIZD</name>
<accession>A0A1X0S7D5</accession>
<dbReference type="EMBL" id="KV921300">
    <property type="protein sequence ID" value="ORE20058.1"/>
    <property type="molecule type" value="Genomic_DNA"/>
</dbReference>
<keyword evidence="1" id="KW-1133">Transmembrane helix</keyword>
<evidence type="ECO:0000256" key="1">
    <source>
        <dbReference type="SAM" id="Phobius"/>
    </source>
</evidence>
<dbReference type="AlphaFoldDB" id="A0A1X0S7D5"/>
<dbReference type="Proteomes" id="UP000242381">
    <property type="component" value="Unassembled WGS sequence"/>
</dbReference>
<proteinExistence type="predicted"/>
<keyword evidence="1" id="KW-0472">Membrane</keyword>
<evidence type="ECO:0000313" key="3">
    <source>
        <dbReference type="Proteomes" id="UP000242381"/>
    </source>
</evidence>
<protein>
    <submittedName>
        <fullName evidence="2">Uncharacterized protein</fullName>
    </submittedName>
</protein>
<keyword evidence="1" id="KW-0812">Transmembrane</keyword>
<reference evidence="2 3" key="1">
    <citation type="journal article" date="2016" name="Proc. Natl. Acad. Sci. U.S.A.">
        <title>Lipid metabolic changes in an early divergent fungus govern the establishment of a mutualistic symbiosis with endobacteria.</title>
        <authorList>
            <person name="Lastovetsky O.A."/>
            <person name="Gaspar M.L."/>
            <person name="Mondo S.J."/>
            <person name="LaButti K.M."/>
            <person name="Sandor L."/>
            <person name="Grigoriev I.V."/>
            <person name="Henry S.A."/>
            <person name="Pawlowska T.E."/>
        </authorList>
    </citation>
    <scope>NUCLEOTIDE SEQUENCE [LARGE SCALE GENOMIC DNA]</scope>
    <source>
        <strain evidence="2 3">ATCC 11559</strain>
    </source>
</reference>
<feature type="transmembrane region" description="Helical" evidence="1">
    <location>
        <begin position="20"/>
        <end position="38"/>
    </location>
</feature>